<evidence type="ECO:0000256" key="1">
    <source>
        <dbReference type="ARBA" id="ARBA00022801"/>
    </source>
</evidence>
<evidence type="ECO:0000256" key="2">
    <source>
        <dbReference type="PIRSR" id="PIRSR005962-1"/>
    </source>
</evidence>
<gene>
    <name evidence="4" type="ORF">GCM10018781_53500</name>
</gene>
<feature type="binding site" evidence="2">
    <location>
        <position position="104"/>
    </location>
    <ligand>
        <name>Mn(2+)</name>
        <dbReference type="ChEBI" id="CHEBI:29035"/>
        <label>2</label>
    </ligand>
</feature>
<dbReference type="Pfam" id="PF07687">
    <property type="entry name" value="M20_dimer"/>
    <property type="match status" value="1"/>
</dbReference>
<dbReference type="Gene3D" id="3.30.70.360">
    <property type="match status" value="1"/>
</dbReference>
<feature type="binding site" evidence="2">
    <location>
        <position position="168"/>
    </location>
    <ligand>
        <name>Mn(2+)</name>
        <dbReference type="ChEBI" id="CHEBI:29035"/>
        <label>2</label>
    </ligand>
</feature>
<evidence type="ECO:0000313" key="5">
    <source>
        <dbReference type="Proteomes" id="UP000617734"/>
    </source>
</evidence>
<protein>
    <submittedName>
        <fullName evidence="4">Amidohydrolase</fullName>
    </submittedName>
</protein>
<dbReference type="PANTHER" id="PTHR11014:SF63">
    <property type="entry name" value="METALLOPEPTIDASE, PUTATIVE (AFU_ORTHOLOGUE AFUA_6G09600)-RELATED"/>
    <property type="match status" value="1"/>
</dbReference>
<keyword evidence="1" id="KW-0378">Hydrolase</keyword>
<dbReference type="RefSeq" id="WP_190213471.1">
    <property type="nucleotide sequence ID" value="NZ_BNBO01000036.1"/>
</dbReference>
<dbReference type="Proteomes" id="UP000617734">
    <property type="component" value="Unassembled WGS sequence"/>
</dbReference>
<dbReference type="InterPro" id="IPR036264">
    <property type="entry name" value="Bact_exopeptidase_dim_dom"/>
</dbReference>
<feature type="binding site" evidence="2">
    <location>
        <position position="371"/>
    </location>
    <ligand>
        <name>Mn(2+)</name>
        <dbReference type="ChEBI" id="CHEBI:29035"/>
        <label>2</label>
    </ligand>
</feature>
<feature type="domain" description="Peptidase M20 dimerisation" evidence="3">
    <location>
        <begin position="193"/>
        <end position="270"/>
    </location>
</feature>
<dbReference type="InterPro" id="IPR011650">
    <property type="entry name" value="Peptidase_M20_dimer"/>
</dbReference>
<dbReference type="FunFam" id="3.30.70.360:FF:000001">
    <property type="entry name" value="N-acetyldiaminopimelate deacetylase"/>
    <property type="match status" value="1"/>
</dbReference>
<dbReference type="PIRSF" id="PIRSF005962">
    <property type="entry name" value="Pept_M20D_amidohydro"/>
    <property type="match status" value="1"/>
</dbReference>
<dbReference type="GO" id="GO:0050118">
    <property type="term" value="F:N-acetyldiaminopimelate deacetylase activity"/>
    <property type="evidence" value="ECO:0007669"/>
    <property type="project" value="UniProtKB-ARBA"/>
</dbReference>
<dbReference type="CDD" id="cd03886">
    <property type="entry name" value="M20_Acy1"/>
    <property type="match status" value="1"/>
</dbReference>
<dbReference type="PANTHER" id="PTHR11014">
    <property type="entry name" value="PEPTIDASE M20 FAMILY MEMBER"/>
    <property type="match status" value="1"/>
</dbReference>
<comment type="cofactor">
    <cofactor evidence="2">
        <name>Mn(2+)</name>
        <dbReference type="ChEBI" id="CHEBI:29035"/>
    </cofactor>
    <text evidence="2">The Mn(2+) ion enhances activity.</text>
</comment>
<dbReference type="Gene3D" id="3.40.630.10">
    <property type="entry name" value="Zn peptidases"/>
    <property type="match status" value="1"/>
</dbReference>
<organism evidence="4 5">
    <name type="scientific">Kitasatospora indigofera</name>
    <dbReference type="NCBI Taxonomy" id="67307"/>
    <lineage>
        <taxon>Bacteria</taxon>
        <taxon>Bacillati</taxon>
        <taxon>Actinomycetota</taxon>
        <taxon>Actinomycetes</taxon>
        <taxon>Kitasatosporales</taxon>
        <taxon>Streptomycetaceae</taxon>
        <taxon>Kitasatospora</taxon>
    </lineage>
</organism>
<sequence>MDLLDAARTLQPELVALRRALHAEPEVGLRLPRTRRKVLDALAGLPLEITTGTGLDSVTAVLRGAGDGPTVLLRADMDALPVQERAPAGAPESAIPGRMHACGHDLHTAILVGAARLLAERRDLLGGDVVLMFQPGEEGEGGAQIMVDEGVLTAAGADRPVGAAYALHVTSAVLPAGVAAGRPGPILAAADRLRVVVRGRGGHGSSPHTALDPVPAACEMVTALQTAVTRTFSVFDPVVVTVGSFHAGDAHNVIPDEACFVATVRSFSPAAGAKAAEVLPAVVRGVAAAHGLAVEVEYRQDYPVTASAAEAAAEVADTARDLLGADRWVELEHPFAGSEDFSFVLRRVPGAFFFLGATLPGRDPAEAPYNHSPEAAFDESVLADGAALLAALALRRR</sequence>
<comment type="caution">
    <text evidence="4">The sequence shown here is derived from an EMBL/GenBank/DDBJ whole genome shotgun (WGS) entry which is preliminary data.</text>
</comment>
<evidence type="ECO:0000259" key="3">
    <source>
        <dbReference type="Pfam" id="PF07687"/>
    </source>
</evidence>
<keyword evidence="5" id="KW-1185">Reference proteome</keyword>
<keyword evidence="2" id="KW-0464">Manganese</keyword>
<keyword evidence="2" id="KW-0479">Metal-binding</keyword>
<dbReference type="EMBL" id="BNBO01000036">
    <property type="protein sequence ID" value="GHH78211.1"/>
    <property type="molecule type" value="Genomic_DNA"/>
</dbReference>
<dbReference type="SUPFAM" id="SSF55031">
    <property type="entry name" value="Bacterial exopeptidase dimerisation domain"/>
    <property type="match status" value="1"/>
</dbReference>
<evidence type="ECO:0000313" key="4">
    <source>
        <dbReference type="EMBL" id="GHH78211.1"/>
    </source>
</evidence>
<dbReference type="NCBIfam" id="TIGR01891">
    <property type="entry name" value="amidohydrolases"/>
    <property type="match status" value="1"/>
</dbReference>
<dbReference type="GeneID" id="95355714"/>
<name>A0A919G6C6_9ACTN</name>
<dbReference type="GO" id="GO:0046872">
    <property type="term" value="F:metal ion binding"/>
    <property type="evidence" value="ECO:0007669"/>
    <property type="project" value="UniProtKB-KW"/>
</dbReference>
<dbReference type="Pfam" id="PF01546">
    <property type="entry name" value="Peptidase_M20"/>
    <property type="match status" value="1"/>
</dbReference>
<proteinExistence type="predicted"/>
<feature type="binding site" evidence="2">
    <location>
        <position position="102"/>
    </location>
    <ligand>
        <name>Mn(2+)</name>
        <dbReference type="ChEBI" id="CHEBI:29035"/>
        <label>2</label>
    </ligand>
</feature>
<reference evidence="4" key="1">
    <citation type="journal article" date="2014" name="Int. J. Syst. Evol. Microbiol.">
        <title>Complete genome sequence of Corynebacterium casei LMG S-19264T (=DSM 44701T), isolated from a smear-ripened cheese.</title>
        <authorList>
            <consortium name="US DOE Joint Genome Institute (JGI-PGF)"/>
            <person name="Walter F."/>
            <person name="Albersmeier A."/>
            <person name="Kalinowski J."/>
            <person name="Ruckert C."/>
        </authorList>
    </citation>
    <scope>NUCLEOTIDE SEQUENCE</scope>
    <source>
        <strain evidence="4">JCM 4646</strain>
    </source>
</reference>
<dbReference type="SUPFAM" id="SSF53187">
    <property type="entry name" value="Zn-dependent exopeptidases"/>
    <property type="match status" value="1"/>
</dbReference>
<dbReference type="InterPro" id="IPR002933">
    <property type="entry name" value="Peptidase_M20"/>
</dbReference>
<feature type="binding site" evidence="2">
    <location>
        <position position="138"/>
    </location>
    <ligand>
        <name>Mn(2+)</name>
        <dbReference type="ChEBI" id="CHEBI:29035"/>
        <label>2</label>
    </ligand>
</feature>
<dbReference type="AlphaFoldDB" id="A0A919G6C6"/>
<reference evidence="4" key="2">
    <citation type="submission" date="2020-09" db="EMBL/GenBank/DDBJ databases">
        <authorList>
            <person name="Sun Q."/>
            <person name="Ohkuma M."/>
        </authorList>
    </citation>
    <scope>NUCLEOTIDE SEQUENCE</scope>
    <source>
        <strain evidence="4">JCM 4646</strain>
    </source>
</reference>
<dbReference type="GO" id="GO:0019877">
    <property type="term" value="P:diaminopimelate biosynthetic process"/>
    <property type="evidence" value="ECO:0007669"/>
    <property type="project" value="UniProtKB-ARBA"/>
</dbReference>
<dbReference type="InterPro" id="IPR017439">
    <property type="entry name" value="Amidohydrolase"/>
</dbReference>
<accession>A0A919G6C6</accession>